<proteinExistence type="predicted"/>
<organism evidence="1">
    <name type="scientific">marine sediment metagenome</name>
    <dbReference type="NCBI Taxonomy" id="412755"/>
    <lineage>
        <taxon>unclassified sequences</taxon>
        <taxon>metagenomes</taxon>
        <taxon>ecological metagenomes</taxon>
    </lineage>
</organism>
<evidence type="ECO:0000313" key="1">
    <source>
        <dbReference type="EMBL" id="GAG17855.1"/>
    </source>
</evidence>
<protein>
    <submittedName>
        <fullName evidence="1">Uncharacterized protein</fullName>
    </submittedName>
</protein>
<accession>X0VHV5</accession>
<name>X0VHV5_9ZZZZ</name>
<dbReference type="EMBL" id="BARS01031413">
    <property type="protein sequence ID" value="GAG17855.1"/>
    <property type="molecule type" value="Genomic_DNA"/>
</dbReference>
<feature type="non-terminal residue" evidence="1">
    <location>
        <position position="1"/>
    </location>
</feature>
<dbReference type="AlphaFoldDB" id="X0VHV5"/>
<sequence>SRGVSIFARGDRVTLLSLECWQMKAVAPELAFRQED</sequence>
<gene>
    <name evidence="1" type="ORF">S01H1_48887</name>
</gene>
<comment type="caution">
    <text evidence="1">The sequence shown here is derived from an EMBL/GenBank/DDBJ whole genome shotgun (WGS) entry which is preliminary data.</text>
</comment>
<reference evidence="1" key="1">
    <citation type="journal article" date="2014" name="Front. Microbiol.">
        <title>High frequency of phylogenetically diverse reductive dehalogenase-homologous genes in deep subseafloor sedimentary metagenomes.</title>
        <authorList>
            <person name="Kawai M."/>
            <person name="Futagami T."/>
            <person name="Toyoda A."/>
            <person name="Takaki Y."/>
            <person name="Nishi S."/>
            <person name="Hori S."/>
            <person name="Arai W."/>
            <person name="Tsubouchi T."/>
            <person name="Morono Y."/>
            <person name="Uchiyama I."/>
            <person name="Ito T."/>
            <person name="Fujiyama A."/>
            <person name="Inagaki F."/>
            <person name="Takami H."/>
        </authorList>
    </citation>
    <scope>NUCLEOTIDE SEQUENCE</scope>
    <source>
        <strain evidence="1">Expedition CK06-06</strain>
    </source>
</reference>